<evidence type="ECO:0000313" key="1">
    <source>
        <dbReference type="EMBL" id="EKU74760.1"/>
    </source>
</evidence>
<protein>
    <submittedName>
        <fullName evidence="1">Uncharacterized protein</fullName>
    </submittedName>
</protein>
<sequence>MTFRERSYRYFNIIFAANLSRFTIAETVFLLRPRSLAIQR</sequence>
<accession>K9DB47</accession>
<reference evidence="1 2" key="1">
    <citation type="submission" date="2012-09" db="EMBL/GenBank/DDBJ databases">
        <title>The Genome Sequence of Sphingobium yanoikuyae ATCC 51230.</title>
        <authorList>
            <consortium name="The Broad Institute Genome Sequencing Platform"/>
            <person name="Earl A."/>
            <person name="Ward D."/>
            <person name="Feldgarden M."/>
            <person name="Gevers D."/>
            <person name="Huys G."/>
            <person name="Walker B."/>
            <person name="Young S.K."/>
            <person name="Zeng Q."/>
            <person name="Gargeya S."/>
            <person name="Fitzgerald M."/>
            <person name="Haas B."/>
            <person name="Abouelleil A."/>
            <person name="Alvarado L."/>
            <person name="Arachchi H.M."/>
            <person name="Berlin A.M."/>
            <person name="Chapman S.B."/>
            <person name="Goldberg J."/>
            <person name="Griggs A."/>
            <person name="Gujja S."/>
            <person name="Hansen M."/>
            <person name="Howarth C."/>
            <person name="Imamovic A."/>
            <person name="Larimer J."/>
            <person name="McCowen C."/>
            <person name="Montmayeur A."/>
            <person name="Murphy C."/>
            <person name="Neiman D."/>
            <person name="Pearson M."/>
            <person name="Priest M."/>
            <person name="Roberts A."/>
            <person name="Saif S."/>
            <person name="Shea T."/>
            <person name="Sisk P."/>
            <person name="Sykes S."/>
            <person name="Wortman J."/>
            <person name="Nusbaum C."/>
            <person name="Birren B."/>
        </authorList>
    </citation>
    <scope>NUCLEOTIDE SEQUENCE [LARGE SCALE GENOMIC DNA]</scope>
    <source>
        <strain evidence="1 2">ATCC 51230</strain>
    </source>
</reference>
<organism evidence="1 2">
    <name type="scientific">Sphingobium yanoikuyae ATCC 51230</name>
    <dbReference type="NCBI Taxonomy" id="883163"/>
    <lineage>
        <taxon>Bacteria</taxon>
        <taxon>Pseudomonadati</taxon>
        <taxon>Pseudomonadota</taxon>
        <taxon>Alphaproteobacteria</taxon>
        <taxon>Sphingomonadales</taxon>
        <taxon>Sphingomonadaceae</taxon>
        <taxon>Sphingobium</taxon>
    </lineage>
</organism>
<comment type="caution">
    <text evidence="1">The sequence shown here is derived from an EMBL/GenBank/DDBJ whole genome shotgun (WGS) entry which is preliminary data.</text>
</comment>
<dbReference type="HOGENOM" id="CLU_3296725_0_0_5"/>
<gene>
    <name evidence="1" type="ORF">HMPREF9718_02288</name>
</gene>
<keyword evidence="2" id="KW-1185">Reference proteome</keyword>
<dbReference type="EMBL" id="AGZU01000008">
    <property type="protein sequence ID" value="EKU74760.1"/>
    <property type="molecule type" value="Genomic_DNA"/>
</dbReference>
<dbReference type="AlphaFoldDB" id="K9DB47"/>
<dbReference type="Proteomes" id="UP000009887">
    <property type="component" value="Unassembled WGS sequence"/>
</dbReference>
<proteinExistence type="predicted"/>
<name>K9DB47_SPHYA</name>
<evidence type="ECO:0000313" key="2">
    <source>
        <dbReference type="Proteomes" id="UP000009887"/>
    </source>
</evidence>